<evidence type="ECO:0000259" key="7">
    <source>
        <dbReference type="Pfam" id="PF01850"/>
    </source>
</evidence>
<name>A0ABZ2BG95_9HYPH</name>
<accession>A0ABZ2BG95</accession>
<dbReference type="RefSeq" id="WP_331375385.1">
    <property type="nucleotide sequence ID" value="NZ_CP133150.1"/>
</dbReference>
<sequence>MSFVLDASIAASWFLPDEQSEAAEPLIAALGVAPGLVPSLFWFEVRNLFIMAERRGRLNPGTALAMTLSLRGLPLQDGGIGNDVSVVDLALKHGLSGYDASYVALAKSSGMPLATTDRKMAAAARSEGINIVGPLEHEP</sequence>
<dbReference type="InterPro" id="IPR044153">
    <property type="entry name" value="PIN_Pae0151-like"/>
</dbReference>
<keyword evidence="4 6" id="KW-0378">Hydrolase</keyword>
<dbReference type="CDD" id="cd09873">
    <property type="entry name" value="PIN_Pae0151-like"/>
    <property type="match status" value="1"/>
</dbReference>
<evidence type="ECO:0000256" key="3">
    <source>
        <dbReference type="ARBA" id="ARBA00022723"/>
    </source>
</evidence>
<dbReference type="PANTHER" id="PTHR35901">
    <property type="entry name" value="RIBONUCLEASE VAPC3"/>
    <property type="match status" value="1"/>
</dbReference>
<keyword evidence="5 6" id="KW-0460">Magnesium</keyword>
<keyword evidence="9" id="KW-1185">Reference proteome</keyword>
<dbReference type="Pfam" id="PF01850">
    <property type="entry name" value="PIN"/>
    <property type="match status" value="1"/>
</dbReference>
<geneLocation type="plasmid" evidence="8 9">
    <name>pSchITTGS70b</name>
</geneLocation>
<dbReference type="InterPro" id="IPR022907">
    <property type="entry name" value="VapC_family"/>
</dbReference>
<dbReference type="Proteomes" id="UP001432360">
    <property type="component" value="Plasmid pSchITTGS70b"/>
</dbReference>
<dbReference type="EMBL" id="CP133150">
    <property type="protein sequence ID" value="WVT06321.1"/>
    <property type="molecule type" value="Genomic_DNA"/>
</dbReference>
<evidence type="ECO:0000313" key="9">
    <source>
        <dbReference type="Proteomes" id="UP001432360"/>
    </source>
</evidence>
<keyword evidence="2 6" id="KW-0540">Nuclease</keyword>
<evidence type="ECO:0000256" key="4">
    <source>
        <dbReference type="ARBA" id="ARBA00022801"/>
    </source>
</evidence>
<dbReference type="InterPro" id="IPR051619">
    <property type="entry name" value="TypeII_TA_RNase_PINc/VapC"/>
</dbReference>
<dbReference type="EC" id="3.1.-.-" evidence="6"/>
<comment type="function">
    <text evidence="6">Toxic component of a toxin-antitoxin (TA) system. An RNase.</text>
</comment>
<keyword evidence="6" id="KW-0800">Toxin</keyword>
<dbReference type="InterPro" id="IPR029060">
    <property type="entry name" value="PIN-like_dom_sf"/>
</dbReference>
<dbReference type="InterPro" id="IPR002716">
    <property type="entry name" value="PIN_dom"/>
</dbReference>
<dbReference type="SUPFAM" id="SSF88723">
    <property type="entry name" value="PIN domain-like"/>
    <property type="match status" value="1"/>
</dbReference>
<reference evidence="8" key="1">
    <citation type="submission" date="2023-08" db="EMBL/GenBank/DDBJ databases">
        <title>Complete genome sequence of Sinorhizobium chiapanecum ITTG S70 isolated from Acaciella angustissima nodules in Chiapas-Mexico.</title>
        <authorList>
            <person name="Rincon-Rosales R."/>
            <person name="Rogel M.A."/>
            <person name="Rincon-Medina C.I."/>
            <person name="Guerrero G."/>
            <person name="Manzano-Gomez L.A."/>
            <person name="Lopez-Lopez A."/>
            <person name="Rincon Molina F.A."/>
            <person name="Martinez-Romero E."/>
        </authorList>
    </citation>
    <scope>NUCLEOTIDE SEQUENCE</scope>
    <source>
        <strain evidence="8">ITTG S70</strain>
        <plasmid evidence="8">pSchITTGS70b</plasmid>
    </source>
</reference>
<dbReference type="PANTHER" id="PTHR35901:SF1">
    <property type="entry name" value="EXONUCLEASE VAPC9"/>
    <property type="match status" value="1"/>
</dbReference>
<feature type="binding site" evidence="6">
    <location>
        <position position="99"/>
    </location>
    <ligand>
        <name>Mg(2+)</name>
        <dbReference type="ChEBI" id="CHEBI:18420"/>
    </ligand>
</feature>
<keyword evidence="3 6" id="KW-0479">Metal-binding</keyword>
<comment type="cofactor">
    <cofactor evidence="6">
        <name>Mg(2+)</name>
        <dbReference type="ChEBI" id="CHEBI:18420"/>
    </cofactor>
</comment>
<evidence type="ECO:0000256" key="6">
    <source>
        <dbReference type="HAMAP-Rule" id="MF_00265"/>
    </source>
</evidence>
<keyword evidence="1 6" id="KW-1277">Toxin-antitoxin system</keyword>
<feature type="domain" description="PIN" evidence="7">
    <location>
        <begin position="4"/>
        <end position="124"/>
    </location>
</feature>
<protein>
    <recommendedName>
        <fullName evidence="6">Ribonuclease VapC</fullName>
        <shortName evidence="6">RNase VapC</shortName>
        <ecNumber evidence="6">3.1.-.-</ecNumber>
    </recommendedName>
    <alternativeName>
        <fullName evidence="6">Toxin VapC</fullName>
    </alternativeName>
</protein>
<feature type="binding site" evidence="6">
    <location>
        <position position="6"/>
    </location>
    <ligand>
        <name>Mg(2+)</name>
        <dbReference type="ChEBI" id="CHEBI:18420"/>
    </ligand>
</feature>
<dbReference type="HAMAP" id="MF_00265">
    <property type="entry name" value="VapC_Nob1"/>
    <property type="match status" value="1"/>
</dbReference>
<comment type="similarity">
    <text evidence="6">Belongs to the PINc/VapC protein family.</text>
</comment>
<dbReference type="Gene3D" id="3.40.50.1010">
    <property type="entry name" value="5'-nuclease"/>
    <property type="match status" value="1"/>
</dbReference>
<evidence type="ECO:0000256" key="1">
    <source>
        <dbReference type="ARBA" id="ARBA00022649"/>
    </source>
</evidence>
<evidence type="ECO:0000313" key="8">
    <source>
        <dbReference type="EMBL" id="WVT06321.1"/>
    </source>
</evidence>
<proteinExistence type="inferred from homology"/>
<gene>
    <name evidence="6" type="primary">vapC</name>
    <name evidence="8" type="ORF">RB548_21840</name>
</gene>
<organism evidence="8 9">
    <name type="scientific">Sinorhizobium chiapasense</name>
    <dbReference type="NCBI Taxonomy" id="501572"/>
    <lineage>
        <taxon>Bacteria</taxon>
        <taxon>Pseudomonadati</taxon>
        <taxon>Pseudomonadota</taxon>
        <taxon>Alphaproteobacteria</taxon>
        <taxon>Hyphomicrobiales</taxon>
        <taxon>Rhizobiaceae</taxon>
        <taxon>Sinorhizobium/Ensifer group</taxon>
        <taxon>Sinorhizobium</taxon>
    </lineage>
</organism>
<evidence type="ECO:0000256" key="5">
    <source>
        <dbReference type="ARBA" id="ARBA00022842"/>
    </source>
</evidence>
<keyword evidence="8" id="KW-0614">Plasmid</keyword>
<evidence type="ECO:0000256" key="2">
    <source>
        <dbReference type="ARBA" id="ARBA00022722"/>
    </source>
</evidence>